<evidence type="ECO:0000256" key="1">
    <source>
        <dbReference type="SAM" id="Phobius"/>
    </source>
</evidence>
<name>A0A0W0SY37_9GAMM</name>
<dbReference type="PATRIC" id="fig|1212489.4.peg.843"/>
<accession>A0A0W0SY37</accession>
<dbReference type="EMBL" id="LNXY01000018">
    <property type="protein sequence ID" value="KTC88212.1"/>
    <property type="molecule type" value="Genomic_DNA"/>
</dbReference>
<feature type="transmembrane region" description="Helical" evidence="1">
    <location>
        <begin position="36"/>
        <end position="54"/>
    </location>
</feature>
<dbReference type="RefSeq" id="WP_058495141.1">
    <property type="nucleotide sequence ID" value="NZ_CAAAIU010000014.1"/>
</dbReference>
<organism evidence="2 3">
    <name type="scientific">Legionella drozanskii LLAP-1</name>
    <dbReference type="NCBI Taxonomy" id="1212489"/>
    <lineage>
        <taxon>Bacteria</taxon>
        <taxon>Pseudomonadati</taxon>
        <taxon>Pseudomonadota</taxon>
        <taxon>Gammaproteobacteria</taxon>
        <taxon>Legionellales</taxon>
        <taxon>Legionellaceae</taxon>
        <taxon>Legionella</taxon>
    </lineage>
</organism>
<sequence>MTTSRKKIKKLNGYSWSILISFICATFAMHYHTANISFAGLLQTLPLIIIAVYYSEKLAPLISQPEHNLKKSKLFTRDLFILSFSFLSACLLSLIFSYNNSDTRGWWPLIIYFITLYGLLFSLFFSVIALLIKNHKTYTIIFALAIIVLVSMGQCFPSYTFIPMLGDIETFYVVTCSLLILHCLFIIGYKTIKGVSI</sequence>
<dbReference type="AlphaFoldDB" id="A0A0W0SY37"/>
<keyword evidence="3" id="KW-1185">Reference proteome</keyword>
<reference evidence="2 3" key="1">
    <citation type="submission" date="2015-11" db="EMBL/GenBank/DDBJ databases">
        <title>Genomic analysis of 38 Legionella species identifies large and diverse effector repertoires.</title>
        <authorList>
            <person name="Burstein D."/>
            <person name="Amaro F."/>
            <person name="Zusman T."/>
            <person name="Lifshitz Z."/>
            <person name="Cohen O."/>
            <person name="Gilbert J.A."/>
            <person name="Pupko T."/>
            <person name="Shuman H.A."/>
            <person name="Segal G."/>
        </authorList>
    </citation>
    <scope>NUCLEOTIDE SEQUENCE [LARGE SCALE GENOMIC DNA]</scope>
    <source>
        <strain evidence="2 3">ATCC 700990</strain>
    </source>
</reference>
<evidence type="ECO:0000313" key="2">
    <source>
        <dbReference type="EMBL" id="KTC88212.1"/>
    </source>
</evidence>
<evidence type="ECO:0000313" key="3">
    <source>
        <dbReference type="Proteomes" id="UP000054736"/>
    </source>
</evidence>
<feature type="transmembrane region" description="Helical" evidence="1">
    <location>
        <begin position="79"/>
        <end position="98"/>
    </location>
</feature>
<keyword evidence="1" id="KW-0472">Membrane</keyword>
<feature type="transmembrane region" description="Helical" evidence="1">
    <location>
        <begin position="110"/>
        <end position="132"/>
    </location>
</feature>
<protein>
    <submittedName>
        <fullName evidence="2">Uncharacterized protein</fullName>
    </submittedName>
</protein>
<feature type="transmembrane region" description="Helical" evidence="1">
    <location>
        <begin position="139"/>
        <end position="159"/>
    </location>
</feature>
<comment type="caution">
    <text evidence="2">The sequence shown here is derived from an EMBL/GenBank/DDBJ whole genome shotgun (WGS) entry which is preliminary data.</text>
</comment>
<keyword evidence="1" id="KW-1133">Transmembrane helix</keyword>
<proteinExistence type="predicted"/>
<dbReference type="Proteomes" id="UP000054736">
    <property type="component" value="Unassembled WGS sequence"/>
</dbReference>
<gene>
    <name evidence="2" type="ORF">Ldro_0806</name>
</gene>
<feature type="transmembrane region" description="Helical" evidence="1">
    <location>
        <begin position="171"/>
        <end position="189"/>
    </location>
</feature>
<keyword evidence="1" id="KW-0812">Transmembrane</keyword>
<feature type="transmembrane region" description="Helical" evidence="1">
    <location>
        <begin position="12"/>
        <end position="30"/>
    </location>
</feature>
<dbReference type="OrthoDB" id="5637167at2"/>